<dbReference type="AlphaFoldDB" id="A0AAW0AUD0"/>
<comment type="caution">
    <text evidence="2">The sequence shown here is derived from an EMBL/GenBank/DDBJ whole genome shotgun (WGS) entry which is preliminary data.</text>
</comment>
<evidence type="ECO:0000313" key="2">
    <source>
        <dbReference type="EMBL" id="KAK7016591.1"/>
    </source>
</evidence>
<feature type="compositionally biased region" description="Basic and acidic residues" evidence="1">
    <location>
        <begin position="40"/>
        <end position="86"/>
    </location>
</feature>
<sequence>MSRNVASASQTCVVFLRCESSQIVDTLERRMRKNLATEGELTRALDPEQHDERRETERGRNVSDKRTVSAEKGRRATEMVGDKEDSATLTTAREGGRRRDSTRQRRRERSLVSAHGGEAAPDATGENSTSHQTEPLVVVFNANRICGDVGREGNCSSSDSPGGSSEERRWVEDEDGLIVYEFLSDVAGERKTAPATQNTASVVSTFNETEASAESYSAKLTYCVGQTIAQRRADEYSFLPSYPRYPSSQPQPVLEALNLKVSFDGRKLLRADGSAEEVVVEGDKNERLATSTTAWESVAAMRRQRGRGR</sequence>
<reference evidence="2 3" key="1">
    <citation type="journal article" date="2024" name="J Genomics">
        <title>Draft genome sequencing and assembly of Favolaschia claudopus CIRM-BRFM 2984 isolated from oak limbs.</title>
        <authorList>
            <person name="Navarro D."/>
            <person name="Drula E."/>
            <person name="Chaduli D."/>
            <person name="Cazenave R."/>
            <person name="Ahrendt S."/>
            <person name="Wang J."/>
            <person name="Lipzen A."/>
            <person name="Daum C."/>
            <person name="Barry K."/>
            <person name="Grigoriev I.V."/>
            <person name="Favel A."/>
            <person name="Rosso M.N."/>
            <person name="Martin F."/>
        </authorList>
    </citation>
    <scope>NUCLEOTIDE SEQUENCE [LARGE SCALE GENOMIC DNA]</scope>
    <source>
        <strain evidence="2 3">CIRM-BRFM 2984</strain>
    </source>
</reference>
<name>A0AAW0AUD0_9AGAR</name>
<organism evidence="2 3">
    <name type="scientific">Favolaschia claudopus</name>
    <dbReference type="NCBI Taxonomy" id="2862362"/>
    <lineage>
        <taxon>Eukaryota</taxon>
        <taxon>Fungi</taxon>
        <taxon>Dikarya</taxon>
        <taxon>Basidiomycota</taxon>
        <taxon>Agaricomycotina</taxon>
        <taxon>Agaricomycetes</taxon>
        <taxon>Agaricomycetidae</taxon>
        <taxon>Agaricales</taxon>
        <taxon>Marasmiineae</taxon>
        <taxon>Mycenaceae</taxon>
        <taxon>Favolaschia</taxon>
    </lineage>
</organism>
<feature type="region of interest" description="Disordered" evidence="1">
    <location>
        <begin position="151"/>
        <end position="170"/>
    </location>
</feature>
<dbReference type="Proteomes" id="UP001362999">
    <property type="component" value="Unassembled WGS sequence"/>
</dbReference>
<gene>
    <name evidence="2" type="ORF">R3P38DRAFT_2785777</name>
</gene>
<dbReference type="EMBL" id="JAWWNJ010000050">
    <property type="protein sequence ID" value="KAK7016591.1"/>
    <property type="molecule type" value="Genomic_DNA"/>
</dbReference>
<evidence type="ECO:0000256" key="1">
    <source>
        <dbReference type="SAM" id="MobiDB-lite"/>
    </source>
</evidence>
<feature type="compositionally biased region" description="Basic and acidic residues" evidence="1">
    <location>
        <begin position="94"/>
        <end position="103"/>
    </location>
</feature>
<feature type="region of interest" description="Disordered" evidence="1">
    <location>
        <begin position="34"/>
        <end position="134"/>
    </location>
</feature>
<keyword evidence="3" id="KW-1185">Reference proteome</keyword>
<accession>A0AAW0AUD0</accession>
<evidence type="ECO:0000313" key="3">
    <source>
        <dbReference type="Proteomes" id="UP001362999"/>
    </source>
</evidence>
<proteinExistence type="predicted"/>
<protein>
    <submittedName>
        <fullName evidence="2">Uncharacterized protein</fullName>
    </submittedName>
</protein>